<keyword evidence="3" id="KW-1185">Reference proteome</keyword>
<evidence type="ECO:0000256" key="1">
    <source>
        <dbReference type="SAM" id="MobiDB-lite"/>
    </source>
</evidence>
<evidence type="ECO:0000313" key="2">
    <source>
        <dbReference type="EMBL" id="MDY0407976.1"/>
    </source>
</evidence>
<dbReference type="EMBL" id="JAWDIQ010000001">
    <property type="protein sequence ID" value="MDY0407976.1"/>
    <property type="molecule type" value="Genomic_DNA"/>
</dbReference>
<feature type="compositionally biased region" description="Acidic residues" evidence="1">
    <location>
        <begin position="1"/>
        <end position="11"/>
    </location>
</feature>
<dbReference type="Proteomes" id="UP001275315">
    <property type="component" value="Unassembled WGS sequence"/>
</dbReference>
<comment type="caution">
    <text evidence="2">The sequence shown here is derived from an EMBL/GenBank/DDBJ whole genome shotgun (WGS) entry which is preliminary data.</text>
</comment>
<proteinExistence type="predicted"/>
<organism evidence="2 3">
    <name type="scientific">Paracerasibacillus soli</name>
    <dbReference type="NCBI Taxonomy" id="480284"/>
    <lineage>
        <taxon>Bacteria</taxon>
        <taxon>Bacillati</taxon>
        <taxon>Bacillota</taxon>
        <taxon>Bacilli</taxon>
        <taxon>Bacillales</taxon>
        <taxon>Bacillaceae</taxon>
        <taxon>Paracerasibacillus</taxon>
    </lineage>
</organism>
<dbReference type="InterPro" id="IPR031888">
    <property type="entry name" value="DUF5068"/>
</dbReference>
<sequence length="371" mass="42884">MEEDENEDTESETTKDASDNEIMNPEIASETDGDVEVIFTNNDPDYYNDLDGLEVTIHKYQLVKVTDMNQSQDIQFNEDLEGYAVTADVTVKNTRNKDVHYNYGMRIQMEDKFDYLPSTAHKYIPEEKKLTFDTEKTNMFLAGTEKNFFLTFVMTNEQYEKLQKNDPKFIIEAGASENEDYTNSFGSEAVFDFAISKDQAEKAASAPTFYQDKLTTDNIAKKELIFEDLEINKTEELYDYKLTVEGVQYTEITPNESSKDRFRNFGDDELVALSVKLSVDNQSDEMVYNDSYSATLFVDDGDARILSQGMLGAYDERKLEPGNKGEHILVYIMQKKYFDIYEKFEIEFGPFLGEDGYVFKEKRMNFELPSK</sequence>
<gene>
    <name evidence="2" type="ORF">RWD45_04310</name>
</gene>
<dbReference type="Gene3D" id="2.60.40.4170">
    <property type="match status" value="1"/>
</dbReference>
<reference evidence="2 3" key="1">
    <citation type="submission" date="2023-10" db="EMBL/GenBank/DDBJ databases">
        <title>Virgibacillus soli CC-YMP-6 genome.</title>
        <authorList>
            <person name="Miliotis G."/>
            <person name="Sengupta P."/>
            <person name="Hameed A."/>
            <person name="Chuvochina M."/>
            <person name="Mcdonagh F."/>
            <person name="Simpson A.C."/>
            <person name="Singh N.K."/>
            <person name="Rekha P.D."/>
            <person name="Raman K."/>
            <person name="Hugenholtz P."/>
            <person name="Venkateswaran K."/>
        </authorList>
    </citation>
    <scope>NUCLEOTIDE SEQUENCE [LARGE SCALE GENOMIC DNA]</scope>
    <source>
        <strain evidence="2 3">CC-YMP-6</strain>
    </source>
</reference>
<accession>A0ABU5CNP1</accession>
<feature type="region of interest" description="Disordered" evidence="1">
    <location>
        <begin position="1"/>
        <end position="32"/>
    </location>
</feature>
<protein>
    <submittedName>
        <fullName evidence="2">DUF5068 domain-containing protein</fullName>
    </submittedName>
</protein>
<dbReference type="RefSeq" id="WP_320378745.1">
    <property type="nucleotide sequence ID" value="NZ_JAWDIQ010000001.1"/>
</dbReference>
<name>A0ABU5CNP1_9BACI</name>
<dbReference type="Pfam" id="PF16781">
    <property type="entry name" value="DUF5068"/>
    <property type="match status" value="1"/>
</dbReference>
<evidence type="ECO:0000313" key="3">
    <source>
        <dbReference type="Proteomes" id="UP001275315"/>
    </source>
</evidence>